<evidence type="ECO:0000256" key="6">
    <source>
        <dbReference type="ARBA" id="ARBA00051951"/>
    </source>
</evidence>
<dbReference type="SUPFAM" id="SSF56425">
    <property type="entry name" value="Succinate dehydrogenase/fumarate reductase flavoprotein, catalytic domain"/>
    <property type="match status" value="1"/>
</dbReference>
<comment type="cofactor">
    <cofactor evidence="1">
        <name>FAD</name>
        <dbReference type="ChEBI" id="CHEBI:57692"/>
    </cofactor>
</comment>
<dbReference type="Pfam" id="PF00890">
    <property type="entry name" value="FAD_binding_2"/>
    <property type="match status" value="1"/>
</dbReference>
<evidence type="ECO:0000313" key="13">
    <source>
        <dbReference type="Proteomes" id="UP000283128"/>
    </source>
</evidence>
<dbReference type="OrthoDB" id="9813348at2"/>
<dbReference type="FunFam" id="3.50.50.60:FF:000208">
    <property type="entry name" value="3-ketosteroid dehydrogenase"/>
    <property type="match status" value="1"/>
</dbReference>
<gene>
    <name evidence="12" type="ORF">EOT10_31575</name>
</gene>
<evidence type="ECO:0000256" key="3">
    <source>
        <dbReference type="ARBA" id="ARBA00022827"/>
    </source>
</evidence>
<dbReference type="SUPFAM" id="SSF51905">
    <property type="entry name" value="FAD/NAD(P)-binding domain"/>
    <property type="match status" value="1"/>
</dbReference>
<feature type="region of interest" description="Disordered" evidence="10">
    <location>
        <begin position="1"/>
        <end position="26"/>
    </location>
</feature>
<feature type="domain" description="FAD-dependent oxidoreductase 2 FAD-binding" evidence="11">
    <location>
        <begin position="53"/>
        <end position="575"/>
    </location>
</feature>
<comment type="caution">
    <text evidence="12">The sequence shown here is derived from an EMBL/GenBank/DDBJ whole genome shotgun (WGS) entry which is preliminary data.</text>
</comment>
<dbReference type="GO" id="GO:0047571">
    <property type="term" value="F:3-oxosteroid 1-dehydrogenase activity"/>
    <property type="evidence" value="ECO:0007669"/>
    <property type="project" value="UniProtKB-EC"/>
</dbReference>
<evidence type="ECO:0000256" key="2">
    <source>
        <dbReference type="ARBA" id="ARBA00022630"/>
    </source>
</evidence>
<dbReference type="InterPro" id="IPR036188">
    <property type="entry name" value="FAD/NAD-bd_sf"/>
</dbReference>
<keyword evidence="13" id="KW-1185">Reference proteome</keyword>
<evidence type="ECO:0000256" key="7">
    <source>
        <dbReference type="ARBA" id="ARBA00061147"/>
    </source>
</evidence>
<organism evidence="12 13">
    <name type="scientific">Streptomyces antnestii</name>
    <dbReference type="NCBI Taxonomy" id="2494256"/>
    <lineage>
        <taxon>Bacteria</taxon>
        <taxon>Bacillati</taxon>
        <taxon>Actinomycetota</taxon>
        <taxon>Actinomycetes</taxon>
        <taxon>Kitasatosporales</taxon>
        <taxon>Streptomycetaceae</taxon>
        <taxon>Streptomyces</taxon>
    </lineage>
</organism>
<reference evidence="12 13" key="1">
    <citation type="submission" date="2019-01" db="EMBL/GenBank/DDBJ databases">
        <title>Genome sequences of Streptomyces and Rhizobium isolates collected from root and soil.</title>
        <authorList>
            <person name="Chhettri S."/>
            <person name="Sevigny J.L."/>
            <person name="Sen A."/>
            <person name="Ennis N."/>
            <person name="Tisa L."/>
        </authorList>
    </citation>
    <scope>NUCLEOTIDE SEQUENCE [LARGE SCALE GENOMIC DNA]</scope>
    <source>
        <strain evidence="12 13">San01</strain>
    </source>
</reference>
<accession>A0A3S2WBN9</accession>
<dbReference type="Gene3D" id="3.50.50.60">
    <property type="entry name" value="FAD/NAD(P)-binding domain"/>
    <property type="match status" value="2"/>
</dbReference>
<proteinExistence type="inferred from homology"/>
<dbReference type="InterPro" id="IPR050315">
    <property type="entry name" value="FAD-oxidoreductase_2"/>
</dbReference>
<dbReference type="PANTHER" id="PTHR43400:SF10">
    <property type="entry name" value="3-OXOSTEROID 1-DEHYDROGENASE"/>
    <property type="match status" value="1"/>
</dbReference>
<keyword evidence="3" id="KW-0274">FAD</keyword>
<dbReference type="InterPro" id="IPR003953">
    <property type="entry name" value="FAD-dep_OxRdtase_2_FAD-bd"/>
</dbReference>
<dbReference type="PANTHER" id="PTHR43400">
    <property type="entry name" value="FUMARATE REDUCTASE"/>
    <property type="match status" value="1"/>
</dbReference>
<dbReference type="PRINTS" id="PR00411">
    <property type="entry name" value="PNDRDTASEI"/>
</dbReference>
<sequence>MTGDAAGTDRTGPGPRPPSASASASASAWASARLPLRRKGTVTVDRDWDHEYDVVVVGSGGGGLTAAITAQLHGMSALVVEKTDRYGGSTALSGGGLWIPDNLYLQQAGQSDSFDNAMDYLDATVGDQVSRERKHAYLTRGQEMLKFLHERTDVHFKYVPNYPDYYPERKGGKPAGRTIEPETFDLRRLGPEAANLRTNELPTYGLTITQYDFRFLNMAARTWKGRRTAARLAAGAVKTLLTRAKPVALGAALVGRLRLALARSGGAMWLNSPFHELVLEDGQVVGLRIEKDGRTVNVRARRGVLFAAGGFSHSQELREKYLPRPTSASWTHSSPGQIGEVLTAGVDAGAALALMDKVWGAPSAPVPGGGLFFLVADRAVPGMVIVNGEGRRFVNEAAPYHEFVDRMYASPSAPENSWIVIDSVARKRYPFVGLVPGQKFPKGFEDEGILKTAGSVRELAAKIDVPADALEQTIARFNTLAEQGRDADFGRGDSAHDRYYGDPTLPNPNLHPLTQGPYYALPVKPGDLGTKGGLLTDAHARVLREDGTPVDGLYATGNCSAAVMGDTYPGPGSTIGPSMTFGYVAATHMKDAS</sequence>
<dbReference type="EMBL" id="RZYA01000020">
    <property type="protein sequence ID" value="RVU18567.1"/>
    <property type="molecule type" value="Genomic_DNA"/>
</dbReference>
<name>A0A3S2WBN9_9ACTN</name>
<dbReference type="GO" id="GO:0008202">
    <property type="term" value="P:steroid metabolic process"/>
    <property type="evidence" value="ECO:0007669"/>
    <property type="project" value="UniProtKB-KW"/>
</dbReference>
<evidence type="ECO:0000259" key="11">
    <source>
        <dbReference type="Pfam" id="PF00890"/>
    </source>
</evidence>
<dbReference type="EC" id="1.3.99.4" evidence="8"/>
<evidence type="ECO:0000256" key="8">
    <source>
        <dbReference type="ARBA" id="ARBA00066536"/>
    </source>
</evidence>
<keyword evidence="5" id="KW-0753">Steroid metabolism</keyword>
<keyword evidence="5" id="KW-0443">Lipid metabolism</keyword>
<feature type="compositionally biased region" description="Low complexity" evidence="10">
    <location>
        <begin position="8"/>
        <end position="26"/>
    </location>
</feature>
<evidence type="ECO:0000313" key="12">
    <source>
        <dbReference type="EMBL" id="RVU18567.1"/>
    </source>
</evidence>
<keyword evidence="2" id="KW-0285">Flavoprotein</keyword>
<evidence type="ECO:0000256" key="1">
    <source>
        <dbReference type="ARBA" id="ARBA00001974"/>
    </source>
</evidence>
<dbReference type="InterPro" id="IPR027477">
    <property type="entry name" value="Succ_DH/fumarate_Rdtase_cat_sf"/>
</dbReference>
<protein>
    <recommendedName>
        <fullName evidence="9">3-oxosteroid 1-dehydrogenase</fullName>
        <ecNumber evidence="8">1.3.99.4</ecNumber>
    </recommendedName>
</protein>
<comment type="similarity">
    <text evidence="7">Belongs to the FAD-dependent oxidoreductase 2 family. 3-oxosteroid dehydrogenase subfamily.</text>
</comment>
<comment type="catalytic activity">
    <reaction evidence="6">
        <text>a 3-oxosteroid + A = a 3-oxo-Delta(1)-steroid + AH2</text>
        <dbReference type="Rhea" id="RHEA:13329"/>
        <dbReference type="ChEBI" id="CHEBI:13193"/>
        <dbReference type="ChEBI" id="CHEBI:17499"/>
        <dbReference type="ChEBI" id="CHEBI:20156"/>
        <dbReference type="ChEBI" id="CHEBI:47788"/>
        <dbReference type="EC" id="1.3.99.4"/>
    </reaction>
</comment>
<evidence type="ECO:0000256" key="4">
    <source>
        <dbReference type="ARBA" id="ARBA00023002"/>
    </source>
</evidence>
<evidence type="ECO:0000256" key="5">
    <source>
        <dbReference type="ARBA" id="ARBA00023221"/>
    </source>
</evidence>
<evidence type="ECO:0000256" key="9">
    <source>
        <dbReference type="ARBA" id="ARBA00069709"/>
    </source>
</evidence>
<evidence type="ECO:0000256" key="10">
    <source>
        <dbReference type="SAM" id="MobiDB-lite"/>
    </source>
</evidence>
<dbReference type="Proteomes" id="UP000283128">
    <property type="component" value="Unassembled WGS sequence"/>
</dbReference>
<dbReference type="AlphaFoldDB" id="A0A3S2WBN9"/>
<keyword evidence="4" id="KW-0560">Oxidoreductase</keyword>